<evidence type="ECO:0000256" key="3">
    <source>
        <dbReference type="ARBA" id="ARBA00022454"/>
    </source>
</evidence>
<dbReference type="Pfam" id="PF00856">
    <property type="entry name" value="SET"/>
    <property type="match status" value="1"/>
</dbReference>
<feature type="domain" description="Post-SET" evidence="10">
    <location>
        <begin position="228"/>
        <end position="244"/>
    </location>
</feature>
<dbReference type="OrthoDB" id="308383at2759"/>
<evidence type="ECO:0000256" key="7">
    <source>
        <dbReference type="ARBA" id="ARBA00023242"/>
    </source>
</evidence>
<evidence type="ECO:0000259" key="10">
    <source>
        <dbReference type="PROSITE" id="PS50868"/>
    </source>
</evidence>
<keyword evidence="5" id="KW-0808">Transferase</keyword>
<proteinExistence type="predicted"/>
<sequence>MGIWSKQGACRPFAAFVKKRWSKRPPPCEGFLESEAPALPAYERLWHNRCRREVLLAPEPSQSLGACACTGRCCLESCLNAVMLVECGPHTCAVGEEADCENRQFARAQLGDFDYLAEIFWTGPLKGFGLRARCTIPIGHFVAEYVGDIVSQDRISNWQYIMSLPGGLAIDASTAGGPARFINHSCQPNCVAQRWQVAGRYRVGIFAAQEIQAGEEITFSYSNRGQSSSHACHCGTPVCSGSIWQPPKRQHKKAASQAGQAMAARSRKPARRRCRVRVQAPSCPGMPKTSESEHLRKTPKKDANESRSDDVPSKMEDTKPDIQVDGPVHRPDAGSRVACESHWEEQDWQASEQFCEGFYSQLGWQHAPKEAAKILEQQRLPCSREQAAAARLGLYLPTALLLLRDPSALEMTAR</sequence>
<dbReference type="Proteomes" id="UP000604046">
    <property type="component" value="Unassembled WGS sequence"/>
</dbReference>
<dbReference type="PROSITE" id="PS51215">
    <property type="entry name" value="AWS"/>
    <property type="match status" value="1"/>
</dbReference>
<evidence type="ECO:0000256" key="5">
    <source>
        <dbReference type="ARBA" id="ARBA00022679"/>
    </source>
</evidence>
<keyword evidence="6" id="KW-0949">S-adenosyl-L-methionine</keyword>
<evidence type="ECO:0000259" key="11">
    <source>
        <dbReference type="PROSITE" id="PS51215"/>
    </source>
</evidence>
<feature type="compositionally biased region" description="Basic residues" evidence="8">
    <location>
        <begin position="265"/>
        <end position="276"/>
    </location>
</feature>
<feature type="domain" description="AWS" evidence="11">
    <location>
        <begin position="62"/>
        <end position="109"/>
    </location>
</feature>
<keyword evidence="3" id="KW-0158">Chromosome</keyword>
<comment type="subcellular location">
    <subcellularLocation>
        <location evidence="2">Chromosome</location>
    </subcellularLocation>
    <subcellularLocation>
        <location evidence="1">Nucleus</location>
    </subcellularLocation>
</comment>
<dbReference type="GO" id="GO:0005634">
    <property type="term" value="C:nucleus"/>
    <property type="evidence" value="ECO:0007669"/>
    <property type="project" value="UniProtKB-SubCell"/>
</dbReference>
<name>A0A812H9V3_9DINO</name>
<dbReference type="SUPFAM" id="SSF82199">
    <property type="entry name" value="SET domain"/>
    <property type="match status" value="1"/>
</dbReference>
<evidence type="ECO:0000313" key="12">
    <source>
        <dbReference type="EMBL" id="CAE6945364.1"/>
    </source>
</evidence>
<comment type="caution">
    <text evidence="12">The sequence shown here is derived from an EMBL/GenBank/DDBJ whole genome shotgun (WGS) entry which is preliminary data.</text>
</comment>
<keyword evidence="13" id="KW-1185">Reference proteome</keyword>
<evidence type="ECO:0000256" key="6">
    <source>
        <dbReference type="ARBA" id="ARBA00022691"/>
    </source>
</evidence>
<evidence type="ECO:0000256" key="4">
    <source>
        <dbReference type="ARBA" id="ARBA00022603"/>
    </source>
</evidence>
<dbReference type="GO" id="GO:0032259">
    <property type="term" value="P:methylation"/>
    <property type="evidence" value="ECO:0007669"/>
    <property type="project" value="UniProtKB-KW"/>
</dbReference>
<evidence type="ECO:0000256" key="2">
    <source>
        <dbReference type="ARBA" id="ARBA00004286"/>
    </source>
</evidence>
<dbReference type="GO" id="GO:0005694">
    <property type="term" value="C:chromosome"/>
    <property type="evidence" value="ECO:0007669"/>
    <property type="project" value="UniProtKB-SubCell"/>
</dbReference>
<reference evidence="12" key="1">
    <citation type="submission" date="2021-02" db="EMBL/GenBank/DDBJ databases">
        <authorList>
            <person name="Dougan E. K."/>
            <person name="Rhodes N."/>
            <person name="Thang M."/>
            <person name="Chan C."/>
        </authorList>
    </citation>
    <scope>NUCLEOTIDE SEQUENCE</scope>
</reference>
<evidence type="ECO:0000313" key="13">
    <source>
        <dbReference type="Proteomes" id="UP000604046"/>
    </source>
</evidence>
<dbReference type="EMBL" id="CAJNDS010000075">
    <property type="protein sequence ID" value="CAE6945364.1"/>
    <property type="molecule type" value="Genomic_DNA"/>
</dbReference>
<dbReference type="PROSITE" id="PS50868">
    <property type="entry name" value="POST_SET"/>
    <property type="match status" value="1"/>
</dbReference>
<keyword evidence="7" id="KW-0539">Nucleus</keyword>
<dbReference type="InterPro" id="IPR003616">
    <property type="entry name" value="Post-SET_dom"/>
</dbReference>
<dbReference type="InterPro" id="IPR050777">
    <property type="entry name" value="SET2_Histone-Lys_MeTrsfase"/>
</dbReference>
<dbReference type="InterPro" id="IPR001214">
    <property type="entry name" value="SET_dom"/>
</dbReference>
<dbReference type="InterPro" id="IPR046341">
    <property type="entry name" value="SET_dom_sf"/>
</dbReference>
<dbReference type="GO" id="GO:0042054">
    <property type="term" value="F:histone methyltransferase activity"/>
    <property type="evidence" value="ECO:0007669"/>
    <property type="project" value="InterPro"/>
</dbReference>
<feature type="region of interest" description="Disordered" evidence="8">
    <location>
        <begin position="245"/>
        <end position="334"/>
    </location>
</feature>
<dbReference type="Gene3D" id="2.170.270.10">
    <property type="entry name" value="SET domain"/>
    <property type="match status" value="1"/>
</dbReference>
<feature type="domain" description="SET" evidence="9">
    <location>
        <begin position="115"/>
        <end position="222"/>
    </location>
</feature>
<evidence type="ECO:0000259" key="9">
    <source>
        <dbReference type="PROSITE" id="PS50280"/>
    </source>
</evidence>
<dbReference type="PANTHER" id="PTHR22884">
    <property type="entry name" value="SET DOMAIN PROTEINS"/>
    <property type="match status" value="1"/>
</dbReference>
<gene>
    <name evidence="12" type="primary">Nsd1</name>
    <name evidence="12" type="ORF">SNAT2548_LOCUS1372</name>
</gene>
<feature type="compositionally biased region" description="Basic and acidic residues" evidence="8">
    <location>
        <begin position="290"/>
        <end position="334"/>
    </location>
</feature>
<organism evidence="12 13">
    <name type="scientific">Symbiodinium natans</name>
    <dbReference type="NCBI Taxonomy" id="878477"/>
    <lineage>
        <taxon>Eukaryota</taxon>
        <taxon>Sar</taxon>
        <taxon>Alveolata</taxon>
        <taxon>Dinophyceae</taxon>
        <taxon>Suessiales</taxon>
        <taxon>Symbiodiniaceae</taxon>
        <taxon>Symbiodinium</taxon>
    </lineage>
</organism>
<dbReference type="SMART" id="SM00317">
    <property type="entry name" value="SET"/>
    <property type="match status" value="1"/>
</dbReference>
<dbReference type="AlphaFoldDB" id="A0A812H9V3"/>
<feature type="compositionally biased region" description="Low complexity" evidence="8">
    <location>
        <begin position="255"/>
        <end position="264"/>
    </location>
</feature>
<evidence type="ECO:0000256" key="8">
    <source>
        <dbReference type="SAM" id="MobiDB-lite"/>
    </source>
</evidence>
<protein>
    <submittedName>
        <fullName evidence="12">Nsd1 protein</fullName>
    </submittedName>
</protein>
<evidence type="ECO:0000256" key="1">
    <source>
        <dbReference type="ARBA" id="ARBA00004123"/>
    </source>
</evidence>
<accession>A0A812H9V3</accession>
<dbReference type="PROSITE" id="PS50280">
    <property type="entry name" value="SET"/>
    <property type="match status" value="1"/>
</dbReference>
<keyword evidence="4" id="KW-0489">Methyltransferase</keyword>
<dbReference type="InterPro" id="IPR006560">
    <property type="entry name" value="AWS_dom"/>
</dbReference>